<proteinExistence type="predicted"/>
<gene>
    <name evidence="1" type="ORF">CEXT_405141</name>
</gene>
<evidence type="ECO:0000313" key="2">
    <source>
        <dbReference type="Proteomes" id="UP001054945"/>
    </source>
</evidence>
<accession>A0AAV4MHD4</accession>
<evidence type="ECO:0000313" key="1">
    <source>
        <dbReference type="EMBL" id="GIX71265.1"/>
    </source>
</evidence>
<reference evidence="1 2" key="1">
    <citation type="submission" date="2021-06" db="EMBL/GenBank/DDBJ databases">
        <title>Caerostris extrusa draft genome.</title>
        <authorList>
            <person name="Kono N."/>
            <person name="Arakawa K."/>
        </authorList>
    </citation>
    <scope>NUCLEOTIDE SEQUENCE [LARGE SCALE GENOMIC DNA]</scope>
</reference>
<protein>
    <submittedName>
        <fullName evidence="1">Uncharacterized protein</fullName>
    </submittedName>
</protein>
<dbReference type="AlphaFoldDB" id="A0AAV4MHD4"/>
<dbReference type="Proteomes" id="UP001054945">
    <property type="component" value="Unassembled WGS sequence"/>
</dbReference>
<organism evidence="1 2">
    <name type="scientific">Caerostris extrusa</name>
    <name type="common">Bark spider</name>
    <name type="synonym">Caerostris bankana</name>
    <dbReference type="NCBI Taxonomy" id="172846"/>
    <lineage>
        <taxon>Eukaryota</taxon>
        <taxon>Metazoa</taxon>
        <taxon>Ecdysozoa</taxon>
        <taxon>Arthropoda</taxon>
        <taxon>Chelicerata</taxon>
        <taxon>Arachnida</taxon>
        <taxon>Araneae</taxon>
        <taxon>Araneomorphae</taxon>
        <taxon>Entelegynae</taxon>
        <taxon>Araneoidea</taxon>
        <taxon>Araneidae</taxon>
        <taxon>Caerostris</taxon>
    </lineage>
</organism>
<keyword evidence="2" id="KW-1185">Reference proteome</keyword>
<comment type="caution">
    <text evidence="1">The sequence shown here is derived from an EMBL/GenBank/DDBJ whole genome shotgun (WGS) entry which is preliminary data.</text>
</comment>
<dbReference type="EMBL" id="BPLR01019738">
    <property type="protein sequence ID" value="GIX71265.1"/>
    <property type="molecule type" value="Genomic_DNA"/>
</dbReference>
<sequence>MFTPQITLGEDTCTDEGNVSLHTKSAFNEIANSDANESGPQTVSFQLDRAGSKYKYKNSLWLRISTLMEIRQQLIEFAWARKTEKGR</sequence>
<name>A0AAV4MHD4_CAEEX</name>